<proteinExistence type="predicted"/>
<dbReference type="Proteomes" id="UP000800094">
    <property type="component" value="Unassembled WGS sequence"/>
</dbReference>
<gene>
    <name evidence="1" type="ORF">BU26DRAFT_218437</name>
</gene>
<reference evidence="1" key="1">
    <citation type="journal article" date="2020" name="Stud. Mycol.">
        <title>101 Dothideomycetes genomes: a test case for predicting lifestyles and emergence of pathogens.</title>
        <authorList>
            <person name="Haridas S."/>
            <person name="Albert R."/>
            <person name="Binder M."/>
            <person name="Bloem J."/>
            <person name="Labutti K."/>
            <person name="Salamov A."/>
            <person name="Andreopoulos B."/>
            <person name="Baker S."/>
            <person name="Barry K."/>
            <person name="Bills G."/>
            <person name="Bluhm B."/>
            <person name="Cannon C."/>
            <person name="Castanera R."/>
            <person name="Culley D."/>
            <person name="Daum C."/>
            <person name="Ezra D."/>
            <person name="Gonzalez J."/>
            <person name="Henrissat B."/>
            <person name="Kuo A."/>
            <person name="Liang C."/>
            <person name="Lipzen A."/>
            <person name="Lutzoni F."/>
            <person name="Magnuson J."/>
            <person name="Mondo S."/>
            <person name="Nolan M."/>
            <person name="Ohm R."/>
            <person name="Pangilinan J."/>
            <person name="Park H.-J."/>
            <person name="Ramirez L."/>
            <person name="Alfaro M."/>
            <person name="Sun H."/>
            <person name="Tritt A."/>
            <person name="Yoshinaga Y."/>
            <person name="Zwiers L.-H."/>
            <person name="Turgeon B."/>
            <person name="Goodwin S."/>
            <person name="Spatafora J."/>
            <person name="Crous P."/>
            <person name="Grigoriev I."/>
        </authorList>
    </citation>
    <scope>NUCLEOTIDE SEQUENCE</scope>
    <source>
        <strain evidence="1">CBS 122368</strain>
    </source>
</reference>
<accession>A0A6A6IRN7</accession>
<dbReference type="EMBL" id="ML987191">
    <property type="protein sequence ID" value="KAF2253225.1"/>
    <property type="molecule type" value="Genomic_DNA"/>
</dbReference>
<dbReference type="GeneID" id="54574059"/>
<evidence type="ECO:0000313" key="1">
    <source>
        <dbReference type="EMBL" id="KAF2253225.1"/>
    </source>
</evidence>
<organism evidence="1 2">
    <name type="scientific">Trematosphaeria pertusa</name>
    <dbReference type="NCBI Taxonomy" id="390896"/>
    <lineage>
        <taxon>Eukaryota</taxon>
        <taxon>Fungi</taxon>
        <taxon>Dikarya</taxon>
        <taxon>Ascomycota</taxon>
        <taxon>Pezizomycotina</taxon>
        <taxon>Dothideomycetes</taxon>
        <taxon>Pleosporomycetidae</taxon>
        <taxon>Pleosporales</taxon>
        <taxon>Massarineae</taxon>
        <taxon>Trematosphaeriaceae</taxon>
        <taxon>Trematosphaeria</taxon>
    </lineage>
</organism>
<sequence length="132" mass="15565">MVLFYPLLDHVEQGSHRSPDGTRSPLRISFSHFLFTSWVRLRHDSLRGHLIREENRPRKQCLYRQRCRPFRLDLQTCFITTSVMHCYPALSITTSTFEQDQRKRRLSEKGTTDTIYDHLSITALRPSTRTAA</sequence>
<protein>
    <submittedName>
        <fullName evidence="1">Uncharacterized protein</fullName>
    </submittedName>
</protein>
<dbReference type="AlphaFoldDB" id="A0A6A6IRN7"/>
<keyword evidence="2" id="KW-1185">Reference proteome</keyword>
<name>A0A6A6IRN7_9PLEO</name>
<evidence type="ECO:0000313" key="2">
    <source>
        <dbReference type="Proteomes" id="UP000800094"/>
    </source>
</evidence>
<dbReference type="RefSeq" id="XP_033688229.1">
    <property type="nucleotide sequence ID" value="XM_033820729.1"/>
</dbReference>